<dbReference type="EMBL" id="CM056743">
    <property type="protein sequence ID" value="KAJ8669921.1"/>
    <property type="molecule type" value="Genomic_DNA"/>
</dbReference>
<reference evidence="1" key="1">
    <citation type="submission" date="2023-04" db="EMBL/GenBank/DDBJ databases">
        <title>A chromosome-level genome assembly of the parasitoid wasp Eretmocerus hayati.</title>
        <authorList>
            <person name="Zhong Y."/>
            <person name="Liu S."/>
            <person name="Liu Y."/>
        </authorList>
    </citation>
    <scope>NUCLEOTIDE SEQUENCE</scope>
    <source>
        <strain evidence="1">ZJU_SS_LIU_2023</strain>
    </source>
</reference>
<name>A0ACC2NFR2_9HYME</name>
<evidence type="ECO:0000313" key="2">
    <source>
        <dbReference type="Proteomes" id="UP001239111"/>
    </source>
</evidence>
<comment type="caution">
    <text evidence="1">The sequence shown here is derived from an EMBL/GenBank/DDBJ whole genome shotgun (WGS) entry which is preliminary data.</text>
</comment>
<proteinExistence type="predicted"/>
<accession>A0ACC2NFR2</accession>
<organism evidence="1 2">
    <name type="scientific">Eretmocerus hayati</name>
    <dbReference type="NCBI Taxonomy" id="131215"/>
    <lineage>
        <taxon>Eukaryota</taxon>
        <taxon>Metazoa</taxon>
        <taxon>Ecdysozoa</taxon>
        <taxon>Arthropoda</taxon>
        <taxon>Hexapoda</taxon>
        <taxon>Insecta</taxon>
        <taxon>Pterygota</taxon>
        <taxon>Neoptera</taxon>
        <taxon>Endopterygota</taxon>
        <taxon>Hymenoptera</taxon>
        <taxon>Apocrita</taxon>
        <taxon>Proctotrupomorpha</taxon>
        <taxon>Chalcidoidea</taxon>
        <taxon>Aphelinidae</taxon>
        <taxon>Aphelininae</taxon>
        <taxon>Eretmocerus</taxon>
    </lineage>
</organism>
<sequence>MQNQIIGVIIYTCPEACHCNLPKLVDCSGRGLQSLPENVSDLVEHLDLSGNDLTELPTSVNYLTELQHLNLSHNRLTSLPNYLLGLNKLRLIDLTDNEIRNVSRELGALSQLQQLKTLILSHNHLNDLTGLKSVPLHILFADFCGIRILKNSSIAGLPELTHLSLIGNQLKEIRDPYGPKLKILDVSRCQLSSLSFRAFQGFPELIDLRLANNPALIYSTGSETLRHSKLRKIDVSSCNLDRPGLHGLPQLNYARLSNNQIRCLPDRIFAKNRELTHLFLDLNYLKSLNRSSFASLEKLQILDLSANGLKEVQSTVFRDNIELQFLNLSDNQLEEFPKLSSSLISLDLSSNLIDHIDSNSLLELPRLYHLNLYKNLIKEMPSALKSSSLKSLILKRNSIKSFDGVSLSYLPELERLDLSGNLLEKAIGPEVFFDNPNLRQLNLHDNRWVCDCMQLHQAYLYLSSLQTNTELLICHSPSNVTGYSWKAACSSQWTNQTLRRAHNRVWGLVLVTILTIIVLSGMLVSIRHTMKLKRQARNRRLELERAEARERFRLLQQRSVRQQEDLRSSEPRIHPLELIGPPSYEEAVSMTRLARSLDALNSTNRDVTSATRMTASSESLRTGKRQRRLQRRKPRSQSEDDLAKREQRREERLRKSKIPEHEKLTKVVRPVVKRKKTDVKKENGSVKINGNSSDDEDSDGTRGLRVVSGEVKKPKSGRILGRKREREAKSGYRPSTDGDS</sequence>
<keyword evidence="2" id="KW-1185">Reference proteome</keyword>
<protein>
    <submittedName>
        <fullName evidence="1">Uncharacterized protein</fullName>
    </submittedName>
</protein>
<evidence type="ECO:0000313" key="1">
    <source>
        <dbReference type="EMBL" id="KAJ8669921.1"/>
    </source>
</evidence>
<gene>
    <name evidence="1" type="ORF">QAD02_001180</name>
</gene>
<dbReference type="Proteomes" id="UP001239111">
    <property type="component" value="Chromosome 3"/>
</dbReference>